<reference evidence="1" key="1">
    <citation type="submission" date="2014-05" db="EMBL/GenBank/DDBJ databases">
        <authorList>
            <person name="Chronopoulou M."/>
        </authorList>
    </citation>
    <scope>NUCLEOTIDE SEQUENCE</scope>
    <source>
        <tissue evidence="1">Whole organism</tissue>
    </source>
</reference>
<sequence length="19" mass="2196">MEDVNRGIIYSIKVGKEIM</sequence>
<organism evidence="1">
    <name type="scientific">Lepeophtheirus salmonis</name>
    <name type="common">Salmon louse</name>
    <name type="synonym">Caligus salmonis</name>
    <dbReference type="NCBI Taxonomy" id="72036"/>
    <lineage>
        <taxon>Eukaryota</taxon>
        <taxon>Metazoa</taxon>
        <taxon>Ecdysozoa</taxon>
        <taxon>Arthropoda</taxon>
        <taxon>Crustacea</taxon>
        <taxon>Multicrustacea</taxon>
        <taxon>Hexanauplia</taxon>
        <taxon>Copepoda</taxon>
        <taxon>Siphonostomatoida</taxon>
        <taxon>Caligidae</taxon>
        <taxon>Lepeophtheirus</taxon>
    </lineage>
</organism>
<accession>A0A0K2UK14</accession>
<evidence type="ECO:0000313" key="1">
    <source>
        <dbReference type="EMBL" id="CDW38380.1"/>
    </source>
</evidence>
<proteinExistence type="predicted"/>
<dbReference type="AlphaFoldDB" id="A0A0K2UK14"/>
<name>A0A0K2UK14_LEPSM</name>
<dbReference type="EMBL" id="HACA01021019">
    <property type="protein sequence ID" value="CDW38380.1"/>
    <property type="molecule type" value="Transcribed_RNA"/>
</dbReference>
<protein>
    <submittedName>
        <fullName evidence="1">Uncharacterized protein</fullName>
    </submittedName>
</protein>